<keyword evidence="2" id="KW-1185">Reference proteome</keyword>
<proteinExistence type="predicted"/>
<reference evidence="1" key="2">
    <citation type="submission" date="2020-11" db="EMBL/GenBank/DDBJ databases">
        <authorList>
            <person name="McCartney M.A."/>
            <person name="Auch B."/>
            <person name="Kono T."/>
            <person name="Mallez S."/>
            <person name="Becker A."/>
            <person name="Gohl D.M."/>
            <person name="Silverstein K.A.T."/>
            <person name="Koren S."/>
            <person name="Bechman K.B."/>
            <person name="Herman A."/>
            <person name="Abrahante J.E."/>
            <person name="Garbe J."/>
        </authorList>
    </citation>
    <scope>NUCLEOTIDE SEQUENCE</scope>
    <source>
        <strain evidence="1">Duluth1</strain>
        <tissue evidence="1">Whole animal</tissue>
    </source>
</reference>
<evidence type="ECO:0000313" key="2">
    <source>
        <dbReference type="Proteomes" id="UP000828390"/>
    </source>
</evidence>
<gene>
    <name evidence="1" type="ORF">DPMN_119650</name>
</gene>
<sequence>MKDLMLNTDKDADDTSMVISDEGIASDRTSLVSSRRSSIESFKDKGPGKCGLLTLSVLEPNFEDLCKQFGSR</sequence>
<evidence type="ECO:0000313" key="1">
    <source>
        <dbReference type="EMBL" id="KAH3818061.1"/>
    </source>
</evidence>
<reference evidence="1" key="1">
    <citation type="journal article" date="2019" name="bioRxiv">
        <title>The Genome of the Zebra Mussel, Dreissena polymorpha: A Resource for Invasive Species Research.</title>
        <authorList>
            <person name="McCartney M.A."/>
            <person name="Auch B."/>
            <person name="Kono T."/>
            <person name="Mallez S."/>
            <person name="Zhang Y."/>
            <person name="Obille A."/>
            <person name="Becker A."/>
            <person name="Abrahante J.E."/>
            <person name="Garbe J."/>
            <person name="Badalamenti J.P."/>
            <person name="Herman A."/>
            <person name="Mangelson H."/>
            <person name="Liachko I."/>
            <person name="Sullivan S."/>
            <person name="Sone E.D."/>
            <person name="Koren S."/>
            <person name="Silverstein K.A.T."/>
            <person name="Beckman K.B."/>
            <person name="Gohl D.M."/>
        </authorList>
    </citation>
    <scope>NUCLEOTIDE SEQUENCE</scope>
    <source>
        <strain evidence="1">Duluth1</strain>
        <tissue evidence="1">Whole animal</tissue>
    </source>
</reference>
<dbReference type="Proteomes" id="UP000828390">
    <property type="component" value="Unassembled WGS sequence"/>
</dbReference>
<protein>
    <submittedName>
        <fullName evidence="1">Uncharacterized protein</fullName>
    </submittedName>
</protein>
<comment type="caution">
    <text evidence="1">The sequence shown here is derived from an EMBL/GenBank/DDBJ whole genome shotgun (WGS) entry which is preliminary data.</text>
</comment>
<organism evidence="1 2">
    <name type="scientific">Dreissena polymorpha</name>
    <name type="common">Zebra mussel</name>
    <name type="synonym">Mytilus polymorpha</name>
    <dbReference type="NCBI Taxonomy" id="45954"/>
    <lineage>
        <taxon>Eukaryota</taxon>
        <taxon>Metazoa</taxon>
        <taxon>Spiralia</taxon>
        <taxon>Lophotrochozoa</taxon>
        <taxon>Mollusca</taxon>
        <taxon>Bivalvia</taxon>
        <taxon>Autobranchia</taxon>
        <taxon>Heteroconchia</taxon>
        <taxon>Euheterodonta</taxon>
        <taxon>Imparidentia</taxon>
        <taxon>Neoheterodontei</taxon>
        <taxon>Myida</taxon>
        <taxon>Dreissenoidea</taxon>
        <taxon>Dreissenidae</taxon>
        <taxon>Dreissena</taxon>
    </lineage>
</organism>
<name>A0A9D4JMW0_DREPO</name>
<dbReference type="EMBL" id="JAIWYP010000005">
    <property type="protein sequence ID" value="KAH3818061.1"/>
    <property type="molecule type" value="Genomic_DNA"/>
</dbReference>
<accession>A0A9D4JMW0</accession>
<dbReference type="AlphaFoldDB" id="A0A9D4JMW0"/>